<dbReference type="AlphaFoldDB" id="A0A6C0RC87"/>
<reference evidence="3 4" key="1">
    <citation type="submission" date="2020-02" db="EMBL/GenBank/DDBJ databases">
        <title>Genome sequencing for Draconibacterium sp. strain M1.</title>
        <authorList>
            <person name="Park S.-J."/>
        </authorList>
    </citation>
    <scope>NUCLEOTIDE SEQUENCE [LARGE SCALE GENOMIC DNA]</scope>
    <source>
        <strain evidence="3 4">M1</strain>
    </source>
</reference>
<keyword evidence="4" id="KW-1185">Reference proteome</keyword>
<accession>A0A6C0RC87</accession>
<dbReference type="RefSeq" id="WP_163345434.1">
    <property type="nucleotide sequence ID" value="NZ_CP048409.1"/>
</dbReference>
<feature type="domain" description="Pyrrolo-quinoline quinone repeat" evidence="2">
    <location>
        <begin position="109"/>
        <end position="325"/>
    </location>
</feature>
<dbReference type="EMBL" id="CP048409">
    <property type="protein sequence ID" value="QIA07512.1"/>
    <property type="molecule type" value="Genomic_DNA"/>
</dbReference>
<dbReference type="Proteomes" id="UP000474630">
    <property type="component" value="Chromosome"/>
</dbReference>
<dbReference type="PANTHER" id="PTHR34512">
    <property type="entry name" value="CELL SURFACE PROTEIN"/>
    <property type="match status" value="1"/>
</dbReference>
<name>A0A6C0RC87_9BACT</name>
<dbReference type="Gene3D" id="2.130.10.10">
    <property type="entry name" value="YVTN repeat-like/Quinoprotein amine dehydrogenase"/>
    <property type="match status" value="1"/>
</dbReference>
<organism evidence="3 4">
    <name type="scientific">Draconibacterium halophilum</name>
    <dbReference type="NCBI Taxonomy" id="2706887"/>
    <lineage>
        <taxon>Bacteria</taxon>
        <taxon>Pseudomonadati</taxon>
        <taxon>Bacteroidota</taxon>
        <taxon>Bacteroidia</taxon>
        <taxon>Marinilabiliales</taxon>
        <taxon>Prolixibacteraceae</taxon>
        <taxon>Draconibacterium</taxon>
    </lineage>
</organism>
<evidence type="ECO:0000313" key="3">
    <source>
        <dbReference type="EMBL" id="QIA07512.1"/>
    </source>
</evidence>
<evidence type="ECO:0000313" key="4">
    <source>
        <dbReference type="Proteomes" id="UP000474630"/>
    </source>
</evidence>
<dbReference type="InterPro" id="IPR018391">
    <property type="entry name" value="PQQ_b-propeller_rpt"/>
</dbReference>
<proteinExistence type="predicted"/>
<dbReference type="SUPFAM" id="SSF50998">
    <property type="entry name" value="Quinoprotein alcohol dehydrogenase-like"/>
    <property type="match status" value="1"/>
</dbReference>
<dbReference type="PANTHER" id="PTHR34512:SF30">
    <property type="entry name" value="OUTER MEMBRANE PROTEIN ASSEMBLY FACTOR BAMB"/>
    <property type="match status" value="1"/>
</dbReference>
<dbReference type="SMART" id="SM00564">
    <property type="entry name" value="PQQ"/>
    <property type="match status" value="4"/>
</dbReference>
<sequence length="403" mass="44737">MIRKCLFLVSVMLFSVPILFAQEPTVWRGEKNGIYPETGLLKEWPANGPAILWTTEGLGEGHSSPVFANGKIYLSTMIDGEGFIFIFSQNGEVIKKVSYGKEFAESYPGTRSSVVVVGDLMYQYSGYGVLTCMDSESGEVKWRKNAFEDFDGENIRWGVTETVLVDGDVVYLTPGGKKNNVVALNRFNGDLIWTSAGKGETSAYCTPLLVELPARKLLVTHTADHIIGLDAKTGELLWDFEHTNRWSVHPNTPLYYNGDLFGFSGYGKGGVKLDLSDDGSSVTKQWTKEELDSRMGGMVVVDGYIYGSGDNAREWRCVDWETGEERYVSKDIAKGVTIYADGMLYCYSERGELALVEATPESFNIVSQTKVELGSAQHWAHPVINNGRLFVRHGDVLIAYKIK</sequence>
<dbReference type="Pfam" id="PF13360">
    <property type="entry name" value="PQQ_2"/>
    <property type="match status" value="1"/>
</dbReference>
<feature type="signal peptide" evidence="1">
    <location>
        <begin position="1"/>
        <end position="21"/>
    </location>
</feature>
<dbReference type="InterPro" id="IPR002372">
    <property type="entry name" value="PQQ_rpt_dom"/>
</dbReference>
<protein>
    <submittedName>
        <fullName evidence="3">PQQ-binding-like beta-propeller repeat protein</fullName>
    </submittedName>
</protein>
<dbReference type="KEGG" id="drc:G0Q07_07145"/>
<feature type="chain" id="PRO_5025356228" evidence="1">
    <location>
        <begin position="22"/>
        <end position="403"/>
    </location>
</feature>
<dbReference type="InterPro" id="IPR011047">
    <property type="entry name" value="Quinoprotein_ADH-like_sf"/>
</dbReference>
<keyword evidence="1" id="KW-0732">Signal</keyword>
<gene>
    <name evidence="3" type="ORF">G0Q07_07145</name>
</gene>
<evidence type="ECO:0000256" key="1">
    <source>
        <dbReference type="SAM" id="SignalP"/>
    </source>
</evidence>
<dbReference type="InterPro" id="IPR015943">
    <property type="entry name" value="WD40/YVTN_repeat-like_dom_sf"/>
</dbReference>
<evidence type="ECO:0000259" key="2">
    <source>
        <dbReference type="Pfam" id="PF13360"/>
    </source>
</evidence>